<evidence type="ECO:0000259" key="4">
    <source>
        <dbReference type="Pfam" id="PF07859"/>
    </source>
</evidence>
<dbReference type="GO" id="GO:0016787">
    <property type="term" value="F:hydrolase activity"/>
    <property type="evidence" value="ECO:0007669"/>
    <property type="project" value="UniProtKB-KW"/>
</dbReference>
<dbReference type="InterPro" id="IPR050300">
    <property type="entry name" value="GDXG_lipolytic_enzyme"/>
</dbReference>
<name>A0AA40I779_CNENI</name>
<protein>
    <recommendedName>
        <fullName evidence="4">Alpha/beta hydrolase fold-3 domain-containing protein</fullName>
    </recommendedName>
</protein>
<comment type="similarity">
    <text evidence="1">Belongs to the 'GDXG' lipolytic enzyme family.</text>
</comment>
<dbReference type="Proteomes" id="UP001177744">
    <property type="component" value="Unassembled WGS sequence"/>
</dbReference>
<evidence type="ECO:0000256" key="1">
    <source>
        <dbReference type="ARBA" id="ARBA00010515"/>
    </source>
</evidence>
<evidence type="ECO:0000256" key="2">
    <source>
        <dbReference type="ARBA" id="ARBA00022801"/>
    </source>
</evidence>
<dbReference type="InterPro" id="IPR033140">
    <property type="entry name" value="Lipase_GDXG_put_SER_AS"/>
</dbReference>
<accession>A0AA40I779</accession>
<gene>
    <name evidence="5" type="ORF">QTO34_014781</name>
</gene>
<organism evidence="5 6">
    <name type="scientific">Cnephaeus nilssonii</name>
    <name type="common">Northern bat</name>
    <name type="synonym">Eptesicus nilssonii</name>
    <dbReference type="NCBI Taxonomy" id="3371016"/>
    <lineage>
        <taxon>Eukaryota</taxon>
        <taxon>Metazoa</taxon>
        <taxon>Chordata</taxon>
        <taxon>Craniata</taxon>
        <taxon>Vertebrata</taxon>
        <taxon>Euteleostomi</taxon>
        <taxon>Mammalia</taxon>
        <taxon>Eutheria</taxon>
        <taxon>Laurasiatheria</taxon>
        <taxon>Chiroptera</taxon>
        <taxon>Yangochiroptera</taxon>
        <taxon>Vespertilionidae</taxon>
        <taxon>Cnephaeus</taxon>
    </lineage>
</organism>
<sequence>MVGRWLRLGCSHKCWYLRPQGGWLLHILGHSQPQDVGHADMRLLQLAVAWDHGTGGFFVYWAAPRHEASAAGCGLGSRGLERLGGGFTTIFVSYRLAPQHRFPAQFEDSISAVKFFLQDKILMKYGVDPTRICISGDSSGGNLAAAVTQQPLLLQLWSPICQQPWSCCPRSHALMALAPLTPDEGMQRLGPATSVGVSDSCCPDHPSGARDGGEALRGDQGWQLLLPPADDAERLGLALGTGSRYEQWLQCQLQVRAGPVLAVGMSRVSTSSRYECRAGLQHVGAKKFQ</sequence>
<dbReference type="SUPFAM" id="SSF53474">
    <property type="entry name" value="alpha/beta-Hydrolases"/>
    <property type="match status" value="1"/>
</dbReference>
<reference evidence="5" key="1">
    <citation type="submission" date="2023-06" db="EMBL/GenBank/DDBJ databases">
        <title>Reference genome for the Northern bat (Eptesicus nilssonii), a most northern bat species.</title>
        <authorList>
            <person name="Laine V.N."/>
            <person name="Pulliainen A.T."/>
            <person name="Lilley T.M."/>
        </authorList>
    </citation>
    <scope>NUCLEOTIDE SEQUENCE</scope>
    <source>
        <strain evidence="5">BLF_Eptnil</strain>
        <tissue evidence="5">Kidney</tissue>
    </source>
</reference>
<comment type="caution">
    <text evidence="5">The sequence shown here is derived from an EMBL/GenBank/DDBJ whole genome shotgun (WGS) entry which is preliminary data.</text>
</comment>
<feature type="active site" evidence="3">
    <location>
        <position position="138"/>
    </location>
</feature>
<dbReference type="PANTHER" id="PTHR48081:SF28">
    <property type="entry name" value="ALPHA_BETA HYDROLASE FOLD-3 DOMAIN-CONTAINING PROTEIN"/>
    <property type="match status" value="1"/>
</dbReference>
<dbReference type="AlphaFoldDB" id="A0AA40I779"/>
<evidence type="ECO:0000256" key="3">
    <source>
        <dbReference type="PROSITE-ProRule" id="PRU10038"/>
    </source>
</evidence>
<dbReference type="Pfam" id="PF07859">
    <property type="entry name" value="Abhydrolase_3"/>
    <property type="match status" value="1"/>
</dbReference>
<dbReference type="InterPro" id="IPR013094">
    <property type="entry name" value="AB_hydrolase_3"/>
</dbReference>
<proteinExistence type="inferred from homology"/>
<keyword evidence="6" id="KW-1185">Reference proteome</keyword>
<keyword evidence="2" id="KW-0378">Hydrolase</keyword>
<dbReference type="PANTHER" id="PTHR48081">
    <property type="entry name" value="AB HYDROLASE SUPERFAMILY PROTEIN C4A8.06C"/>
    <property type="match status" value="1"/>
</dbReference>
<dbReference type="Gene3D" id="3.40.50.1820">
    <property type="entry name" value="alpha/beta hydrolase"/>
    <property type="match status" value="1"/>
</dbReference>
<evidence type="ECO:0000313" key="6">
    <source>
        <dbReference type="Proteomes" id="UP001177744"/>
    </source>
</evidence>
<dbReference type="InterPro" id="IPR029058">
    <property type="entry name" value="AB_hydrolase_fold"/>
</dbReference>
<dbReference type="PROSITE" id="PS01174">
    <property type="entry name" value="LIPASE_GDXG_SER"/>
    <property type="match status" value="1"/>
</dbReference>
<dbReference type="EMBL" id="JAULJE010000004">
    <property type="protein sequence ID" value="KAK1344216.1"/>
    <property type="molecule type" value="Genomic_DNA"/>
</dbReference>
<feature type="domain" description="Alpha/beta hydrolase fold-3" evidence="4">
    <location>
        <begin position="87"/>
        <end position="150"/>
    </location>
</feature>
<evidence type="ECO:0000313" key="5">
    <source>
        <dbReference type="EMBL" id="KAK1344216.1"/>
    </source>
</evidence>